<sequence>MAAGTAAVLAWAPGPAAAVGQATVAGTMALVTFVFFQAFNLLTVRHPTRSLFHRESLHHPNPLVATLAVVVLLGIIVEVDALHGFFTTIDLSLGQWLACVAVGSAILWAGELVQALLRARDRRRGGHGA</sequence>
<name>A0A9X2K045_9ACTN</name>
<keyword evidence="1" id="KW-0812">Transmembrane</keyword>
<comment type="caution">
    <text evidence="3">The sequence shown here is derived from an EMBL/GenBank/DDBJ whole genome shotgun (WGS) entry which is preliminary data.</text>
</comment>
<evidence type="ECO:0000256" key="1">
    <source>
        <dbReference type="SAM" id="Phobius"/>
    </source>
</evidence>
<dbReference type="SUPFAM" id="SSF81665">
    <property type="entry name" value="Calcium ATPase, transmembrane domain M"/>
    <property type="match status" value="1"/>
</dbReference>
<dbReference type="Proteomes" id="UP001139648">
    <property type="component" value="Unassembled WGS sequence"/>
</dbReference>
<proteinExistence type="predicted"/>
<evidence type="ECO:0000313" key="3">
    <source>
        <dbReference type="EMBL" id="MCP2355538.1"/>
    </source>
</evidence>
<dbReference type="Pfam" id="PF00689">
    <property type="entry name" value="Cation_ATPase_C"/>
    <property type="match status" value="1"/>
</dbReference>
<organism evidence="3 4">
    <name type="scientific">Nonomuraea thailandensis</name>
    <dbReference type="NCBI Taxonomy" id="1188745"/>
    <lineage>
        <taxon>Bacteria</taxon>
        <taxon>Bacillati</taxon>
        <taxon>Actinomycetota</taxon>
        <taxon>Actinomycetes</taxon>
        <taxon>Streptosporangiales</taxon>
        <taxon>Streptosporangiaceae</taxon>
        <taxon>Nonomuraea</taxon>
    </lineage>
</organism>
<feature type="transmembrane region" description="Helical" evidence="1">
    <location>
        <begin position="64"/>
        <end position="87"/>
    </location>
</feature>
<evidence type="ECO:0000259" key="2">
    <source>
        <dbReference type="Pfam" id="PF00689"/>
    </source>
</evidence>
<dbReference type="InterPro" id="IPR006068">
    <property type="entry name" value="ATPase_P-typ_cation-transptr_C"/>
</dbReference>
<accession>A0A9X2K045</accession>
<gene>
    <name evidence="3" type="ORF">HD597_002558</name>
</gene>
<feature type="transmembrane region" description="Helical" evidence="1">
    <location>
        <begin position="28"/>
        <end position="44"/>
    </location>
</feature>
<keyword evidence="1" id="KW-1133">Transmembrane helix</keyword>
<keyword evidence="1" id="KW-0472">Membrane</keyword>
<feature type="transmembrane region" description="Helical" evidence="1">
    <location>
        <begin position="93"/>
        <end position="117"/>
    </location>
</feature>
<dbReference type="AlphaFoldDB" id="A0A9X2K045"/>
<dbReference type="Gene3D" id="1.20.1110.10">
    <property type="entry name" value="Calcium-transporting ATPase, transmembrane domain"/>
    <property type="match status" value="1"/>
</dbReference>
<dbReference type="EMBL" id="JAMZEB010000002">
    <property type="protein sequence ID" value="MCP2355538.1"/>
    <property type="molecule type" value="Genomic_DNA"/>
</dbReference>
<keyword evidence="4" id="KW-1185">Reference proteome</keyword>
<evidence type="ECO:0000313" key="4">
    <source>
        <dbReference type="Proteomes" id="UP001139648"/>
    </source>
</evidence>
<feature type="domain" description="Cation-transporting P-type ATPase C-terminal" evidence="2">
    <location>
        <begin position="4"/>
        <end position="115"/>
    </location>
</feature>
<reference evidence="3" key="1">
    <citation type="submission" date="2022-06" db="EMBL/GenBank/DDBJ databases">
        <title>Sequencing the genomes of 1000 actinobacteria strains.</title>
        <authorList>
            <person name="Klenk H.-P."/>
        </authorList>
    </citation>
    <scope>NUCLEOTIDE SEQUENCE</scope>
    <source>
        <strain evidence="3">DSM 46694</strain>
    </source>
</reference>
<dbReference type="InterPro" id="IPR023298">
    <property type="entry name" value="ATPase_P-typ_TM_dom_sf"/>
</dbReference>
<protein>
    <submittedName>
        <fullName evidence="3">Magnesium-transporting ATPase (P-type)</fullName>
    </submittedName>
</protein>